<name>A0A1V4SZ16_9CLOT</name>
<evidence type="ECO:0000313" key="2">
    <source>
        <dbReference type="EMBL" id="OPX50870.1"/>
    </source>
</evidence>
<proteinExistence type="predicted"/>
<feature type="transmembrane region" description="Helical" evidence="1">
    <location>
        <begin position="12"/>
        <end position="33"/>
    </location>
</feature>
<protein>
    <submittedName>
        <fullName evidence="2">Uncharacterized protein</fullName>
    </submittedName>
</protein>
<evidence type="ECO:0000313" key="3">
    <source>
        <dbReference type="Proteomes" id="UP000191448"/>
    </source>
</evidence>
<reference evidence="2 3" key="1">
    <citation type="submission" date="2016-02" db="EMBL/GenBank/DDBJ databases">
        <title>Genome sequence of Clostridium thermobutyricum DSM 4928.</title>
        <authorList>
            <person name="Poehlein A."/>
            <person name="Daniel R."/>
        </authorList>
    </citation>
    <scope>NUCLEOTIDE SEQUENCE [LARGE SCALE GENOMIC DNA]</scope>
    <source>
        <strain evidence="2 3">DSM 4928</strain>
    </source>
</reference>
<dbReference type="RefSeq" id="WP_080021570.1">
    <property type="nucleotide sequence ID" value="NZ_LTAY01000010.1"/>
</dbReference>
<evidence type="ECO:0000256" key="1">
    <source>
        <dbReference type="SAM" id="Phobius"/>
    </source>
</evidence>
<dbReference type="AlphaFoldDB" id="A0A1V4SZ16"/>
<keyword evidence="1" id="KW-0812">Transmembrane</keyword>
<dbReference type="Proteomes" id="UP000191448">
    <property type="component" value="Unassembled WGS sequence"/>
</dbReference>
<organism evidence="2 3">
    <name type="scientific">Clostridium thermobutyricum DSM 4928</name>
    <dbReference type="NCBI Taxonomy" id="1121339"/>
    <lineage>
        <taxon>Bacteria</taxon>
        <taxon>Bacillati</taxon>
        <taxon>Bacillota</taxon>
        <taxon>Clostridia</taxon>
        <taxon>Eubacteriales</taxon>
        <taxon>Clostridiaceae</taxon>
        <taxon>Clostridium</taxon>
    </lineage>
</organism>
<comment type="caution">
    <text evidence="2">The sequence shown here is derived from an EMBL/GenBank/DDBJ whole genome shotgun (WGS) entry which is preliminary data.</text>
</comment>
<dbReference type="EMBL" id="LTAY01000010">
    <property type="protein sequence ID" value="OPX50870.1"/>
    <property type="molecule type" value="Genomic_DNA"/>
</dbReference>
<keyword evidence="1" id="KW-1133">Transmembrane helix</keyword>
<sequence>MWKNKKNGSSMVTILAVTLVLVFLSGVILKFAMGTMKLNKNQKESEDVQFAAEGGIELGRSYIQSKALLSGTSTSEFDFDTETASTGSVLSTLTNELEKDKIDNANVKSQYLGNDKILLTSIAKDIDGKEKTVKCKLEVSQANDNDIFDYGIVGGQGNVNIENIGGGRTNISSSVSSSNIYDENGNELNKIPVNEDGSKAKISKNKFGDLTFLTQAQPLSEITAKYSGSPHIALKTSKFYNGNSETIPTKIEANIDDPKNITIDGKEYPINSLGNKNNIPSGLKLKHVIIMTIKGHGIRTEVEILMTNTNHIKLEAKDIAIDLNNVVILNKGTIEFTGTGSVKLVNSTVYGEDIKANLKTSFEVIGSLKNGLSDEKEDNLNKIIEAIMPGWNDVTNQSKGSVDIIKGSFES</sequence>
<accession>A0A1V4SZ16</accession>
<keyword evidence="1" id="KW-0472">Membrane</keyword>
<gene>
    <name evidence="2" type="ORF">CLTHE_01500</name>
</gene>